<keyword evidence="3" id="KW-1185">Reference proteome</keyword>
<gene>
    <name evidence="2" type="ORF">GYMLUDRAFT_252478</name>
</gene>
<evidence type="ECO:0000256" key="1">
    <source>
        <dbReference type="SAM" id="MobiDB-lite"/>
    </source>
</evidence>
<feature type="region of interest" description="Disordered" evidence="1">
    <location>
        <begin position="280"/>
        <end position="401"/>
    </location>
</feature>
<feature type="region of interest" description="Disordered" evidence="1">
    <location>
        <begin position="415"/>
        <end position="434"/>
    </location>
</feature>
<feature type="compositionally biased region" description="Low complexity" evidence="1">
    <location>
        <begin position="1"/>
        <end position="14"/>
    </location>
</feature>
<feature type="compositionally biased region" description="Low complexity" evidence="1">
    <location>
        <begin position="317"/>
        <end position="353"/>
    </location>
</feature>
<feature type="compositionally biased region" description="Polar residues" evidence="1">
    <location>
        <begin position="34"/>
        <end position="43"/>
    </location>
</feature>
<evidence type="ECO:0000313" key="2">
    <source>
        <dbReference type="EMBL" id="KIK51012.1"/>
    </source>
</evidence>
<evidence type="ECO:0000313" key="3">
    <source>
        <dbReference type="Proteomes" id="UP000053593"/>
    </source>
</evidence>
<dbReference type="Proteomes" id="UP000053593">
    <property type="component" value="Unassembled WGS sequence"/>
</dbReference>
<feature type="compositionally biased region" description="Low complexity" evidence="1">
    <location>
        <begin position="280"/>
        <end position="293"/>
    </location>
</feature>
<accession>A0A0D0C0E3</accession>
<feature type="region of interest" description="Disordered" evidence="1">
    <location>
        <begin position="135"/>
        <end position="156"/>
    </location>
</feature>
<sequence>MTTSPSYSSTTSTPGPELPGAYPRTPKEFPLYGTNGNTTTPLTADQPEHSKDPATAASASIGSVTSVAGAGTGALSAGVDSVKETLFNATVSAAQYLPSNVVGYFPGGAAIVAASSAEGKLKDAQGMAISLPSQEHGVDASTSSQGVGSLPGPASEEGVAILPHEKAAEGEFHQDDTPDVKKDPRAEEKIPSSATVDGGSNSGSHFREEAPASSIFYPESSPTHPSKADKPVEPVPINLEPRTHPLAGEGSKWKGVPLDEEYQRDVVDNALNDNKLSTISTATPIASSISPSSQSKSLPRVPQNDSTTADVGHEKLSGVTSGSTSSSTVPSASSPLGTSMSPISPTTSPESPTAQKLRFGHKKDASVASTTSNAESGSSTGSESATKSENGTPVRRKKTTILTKLRGEAKIISGKLGGKEEKVEEGRRIVRGEE</sequence>
<feature type="compositionally biased region" description="Polar residues" evidence="1">
    <location>
        <begin position="192"/>
        <end position="204"/>
    </location>
</feature>
<protein>
    <submittedName>
        <fullName evidence="2">Uncharacterized protein</fullName>
    </submittedName>
</protein>
<dbReference type="OrthoDB" id="3268823at2759"/>
<proteinExistence type="predicted"/>
<organism evidence="2 3">
    <name type="scientific">Collybiopsis luxurians FD-317 M1</name>
    <dbReference type="NCBI Taxonomy" id="944289"/>
    <lineage>
        <taxon>Eukaryota</taxon>
        <taxon>Fungi</taxon>
        <taxon>Dikarya</taxon>
        <taxon>Basidiomycota</taxon>
        <taxon>Agaricomycotina</taxon>
        <taxon>Agaricomycetes</taxon>
        <taxon>Agaricomycetidae</taxon>
        <taxon>Agaricales</taxon>
        <taxon>Marasmiineae</taxon>
        <taxon>Omphalotaceae</taxon>
        <taxon>Collybiopsis</taxon>
        <taxon>Collybiopsis luxurians</taxon>
    </lineage>
</organism>
<feature type="region of interest" description="Disordered" evidence="1">
    <location>
        <begin position="168"/>
        <end position="258"/>
    </location>
</feature>
<reference evidence="2 3" key="1">
    <citation type="submission" date="2014-04" db="EMBL/GenBank/DDBJ databases">
        <title>Evolutionary Origins and Diversification of the Mycorrhizal Mutualists.</title>
        <authorList>
            <consortium name="DOE Joint Genome Institute"/>
            <consortium name="Mycorrhizal Genomics Consortium"/>
            <person name="Kohler A."/>
            <person name="Kuo A."/>
            <person name="Nagy L.G."/>
            <person name="Floudas D."/>
            <person name="Copeland A."/>
            <person name="Barry K.W."/>
            <person name="Cichocki N."/>
            <person name="Veneault-Fourrey C."/>
            <person name="LaButti K."/>
            <person name="Lindquist E.A."/>
            <person name="Lipzen A."/>
            <person name="Lundell T."/>
            <person name="Morin E."/>
            <person name="Murat C."/>
            <person name="Riley R."/>
            <person name="Ohm R."/>
            <person name="Sun H."/>
            <person name="Tunlid A."/>
            <person name="Henrissat B."/>
            <person name="Grigoriev I.V."/>
            <person name="Hibbett D.S."/>
            <person name="Martin F."/>
        </authorList>
    </citation>
    <scope>NUCLEOTIDE SEQUENCE [LARGE SCALE GENOMIC DNA]</scope>
    <source>
        <strain evidence="2 3">FD-317 M1</strain>
    </source>
</reference>
<dbReference type="HOGENOM" id="CLU_631694_0_0_1"/>
<feature type="compositionally biased region" description="Basic and acidic residues" evidence="1">
    <location>
        <begin position="168"/>
        <end position="190"/>
    </location>
</feature>
<dbReference type="EMBL" id="KN834876">
    <property type="protein sequence ID" value="KIK51012.1"/>
    <property type="molecule type" value="Genomic_DNA"/>
</dbReference>
<dbReference type="AlphaFoldDB" id="A0A0D0C0E3"/>
<feature type="compositionally biased region" description="Basic and acidic residues" evidence="1">
    <location>
        <begin position="417"/>
        <end position="434"/>
    </location>
</feature>
<feature type="region of interest" description="Disordered" evidence="1">
    <location>
        <begin position="1"/>
        <end position="58"/>
    </location>
</feature>
<name>A0A0D0C0E3_9AGAR</name>
<feature type="compositionally biased region" description="Low complexity" evidence="1">
    <location>
        <begin position="368"/>
        <end position="389"/>
    </location>
</feature>